<dbReference type="SUPFAM" id="SSF56801">
    <property type="entry name" value="Acetyl-CoA synthetase-like"/>
    <property type="match status" value="1"/>
</dbReference>
<evidence type="ECO:0000313" key="6">
    <source>
        <dbReference type="Proteomes" id="UP000587462"/>
    </source>
</evidence>
<feature type="non-terminal residue" evidence="5">
    <location>
        <position position="1"/>
    </location>
</feature>
<dbReference type="Pfam" id="PF13193">
    <property type="entry name" value="AMP-binding_C"/>
    <property type="match status" value="1"/>
</dbReference>
<comment type="cofactor">
    <cofactor evidence="1">
        <name>pantetheine 4'-phosphate</name>
        <dbReference type="ChEBI" id="CHEBI:47942"/>
    </cofactor>
</comment>
<dbReference type="EMBL" id="JABBXF010000195">
    <property type="protein sequence ID" value="NVK82626.1"/>
    <property type="molecule type" value="Genomic_DNA"/>
</dbReference>
<dbReference type="GO" id="GO:0017000">
    <property type="term" value="P:antibiotic biosynthetic process"/>
    <property type="evidence" value="ECO:0007669"/>
    <property type="project" value="UniProtKB-ARBA"/>
</dbReference>
<dbReference type="InterPro" id="IPR023213">
    <property type="entry name" value="CAT-like_dom_sf"/>
</dbReference>
<accession>A0A7Y7BBP5</accession>
<dbReference type="InterPro" id="IPR006162">
    <property type="entry name" value="Ppantetheine_attach_site"/>
</dbReference>
<dbReference type="Gene3D" id="3.30.300.30">
    <property type="match status" value="1"/>
</dbReference>
<dbReference type="Pfam" id="PF00550">
    <property type="entry name" value="PP-binding"/>
    <property type="match status" value="1"/>
</dbReference>
<keyword evidence="2" id="KW-0596">Phosphopantetheine</keyword>
<dbReference type="InterPro" id="IPR025110">
    <property type="entry name" value="AMP-bd_C"/>
</dbReference>
<keyword evidence="3" id="KW-0597">Phosphoprotein</keyword>
<dbReference type="InterPro" id="IPR020806">
    <property type="entry name" value="PKS_PP-bd"/>
</dbReference>
<dbReference type="GO" id="GO:0005829">
    <property type="term" value="C:cytosol"/>
    <property type="evidence" value="ECO:0007669"/>
    <property type="project" value="TreeGrafter"/>
</dbReference>
<dbReference type="PANTHER" id="PTHR45527:SF1">
    <property type="entry name" value="FATTY ACID SYNTHASE"/>
    <property type="match status" value="1"/>
</dbReference>
<dbReference type="InterPro" id="IPR036736">
    <property type="entry name" value="ACP-like_sf"/>
</dbReference>
<dbReference type="PROSITE" id="PS00012">
    <property type="entry name" value="PHOSPHOPANTETHEINE"/>
    <property type="match status" value="1"/>
</dbReference>
<dbReference type="PROSITE" id="PS50075">
    <property type="entry name" value="CARRIER"/>
    <property type="match status" value="1"/>
</dbReference>
<dbReference type="SMART" id="SM01294">
    <property type="entry name" value="PKS_PP_betabranch"/>
    <property type="match status" value="1"/>
</dbReference>
<protein>
    <submittedName>
        <fullName evidence="5">Non-ribosomal peptide synthetase</fullName>
    </submittedName>
</protein>
<dbReference type="Gene3D" id="3.30.559.10">
    <property type="entry name" value="Chloramphenicol acetyltransferase-like domain"/>
    <property type="match status" value="1"/>
</dbReference>
<dbReference type="Proteomes" id="UP000587462">
    <property type="component" value="Unassembled WGS sequence"/>
</dbReference>
<evidence type="ECO:0000256" key="3">
    <source>
        <dbReference type="ARBA" id="ARBA00022553"/>
    </source>
</evidence>
<dbReference type="Gene3D" id="1.10.1200.10">
    <property type="entry name" value="ACP-like"/>
    <property type="match status" value="1"/>
</dbReference>
<proteinExistence type="predicted"/>
<sequence>LNGYRVELGEIESALSQDPRISQSVVLIKEYDTAAGRRGQLLVGYYVSDTELDPAPLLERLSASLPAYMVPEALVHLPELPLSPNGKLDRKALPDPGTAVAAEHVAPRTERERQLRDAWADVLGLPQDQLGITADLMRLGMDSIVAIRLVSRLRKVLGLQVSVRDVFAHRTIERFYDRVVAGSEAATATAVRTEQGVLEGDVPLLPVQSWFFAQDFPRPGHWNQAFLLRTPELALP</sequence>
<dbReference type="GO" id="GO:0043041">
    <property type="term" value="P:amino acid activation for nonribosomal peptide biosynthetic process"/>
    <property type="evidence" value="ECO:0007669"/>
    <property type="project" value="TreeGrafter"/>
</dbReference>
<dbReference type="GO" id="GO:0031177">
    <property type="term" value="F:phosphopantetheine binding"/>
    <property type="evidence" value="ECO:0007669"/>
    <property type="project" value="InterPro"/>
</dbReference>
<dbReference type="InterPro" id="IPR045851">
    <property type="entry name" value="AMP-bd_C_sf"/>
</dbReference>
<evidence type="ECO:0000259" key="4">
    <source>
        <dbReference type="PROSITE" id="PS50075"/>
    </source>
</evidence>
<evidence type="ECO:0000256" key="1">
    <source>
        <dbReference type="ARBA" id="ARBA00001957"/>
    </source>
</evidence>
<evidence type="ECO:0000313" key="5">
    <source>
        <dbReference type="EMBL" id="NVK82626.1"/>
    </source>
</evidence>
<keyword evidence="6" id="KW-1185">Reference proteome</keyword>
<dbReference type="PANTHER" id="PTHR45527">
    <property type="entry name" value="NONRIBOSOMAL PEPTIDE SYNTHETASE"/>
    <property type="match status" value="1"/>
</dbReference>
<dbReference type="SMART" id="SM00823">
    <property type="entry name" value="PKS_PP"/>
    <property type="match status" value="1"/>
</dbReference>
<reference evidence="5 6" key="1">
    <citation type="submission" date="2020-04" db="EMBL/GenBank/DDBJ databases">
        <title>Draft Genome Sequence of Streptomyces morookaense DSM 40503, an 8-azaguanine-producing strain.</title>
        <authorList>
            <person name="Qi J."/>
            <person name="Gao J.-M."/>
        </authorList>
    </citation>
    <scope>NUCLEOTIDE SEQUENCE [LARGE SCALE GENOMIC DNA]</scope>
    <source>
        <strain evidence="5 6">DSM 40503</strain>
    </source>
</reference>
<dbReference type="AlphaFoldDB" id="A0A7Y7BBP5"/>
<gene>
    <name evidence="5" type="ORF">HG542_34080</name>
</gene>
<dbReference type="SUPFAM" id="SSF47336">
    <property type="entry name" value="ACP-like"/>
    <property type="match status" value="1"/>
</dbReference>
<comment type="caution">
    <text evidence="5">The sequence shown here is derived from an EMBL/GenBank/DDBJ whole genome shotgun (WGS) entry which is preliminary data.</text>
</comment>
<organism evidence="5 6">
    <name type="scientific">Streptomyces morookaense</name>
    <name type="common">Streptoverticillium morookaense</name>
    <dbReference type="NCBI Taxonomy" id="1970"/>
    <lineage>
        <taxon>Bacteria</taxon>
        <taxon>Bacillati</taxon>
        <taxon>Actinomycetota</taxon>
        <taxon>Actinomycetes</taxon>
        <taxon>Kitasatosporales</taxon>
        <taxon>Streptomycetaceae</taxon>
        <taxon>Streptomyces</taxon>
    </lineage>
</organism>
<name>A0A7Y7BBP5_STRMO</name>
<feature type="domain" description="Carrier" evidence="4">
    <location>
        <begin position="106"/>
        <end position="183"/>
    </location>
</feature>
<dbReference type="GO" id="GO:0044550">
    <property type="term" value="P:secondary metabolite biosynthetic process"/>
    <property type="evidence" value="ECO:0007669"/>
    <property type="project" value="TreeGrafter"/>
</dbReference>
<dbReference type="RefSeq" id="WP_255316365.1">
    <property type="nucleotide sequence ID" value="NZ_JABBXF010000195.1"/>
</dbReference>
<dbReference type="InterPro" id="IPR009081">
    <property type="entry name" value="PP-bd_ACP"/>
</dbReference>
<feature type="non-terminal residue" evidence="5">
    <location>
        <position position="236"/>
    </location>
</feature>
<evidence type="ECO:0000256" key="2">
    <source>
        <dbReference type="ARBA" id="ARBA00022450"/>
    </source>
</evidence>